<dbReference type="GO" id="GO:0005737">
    <property type="term" value="C:cytoplasm"/>
    <property type="evidence" value="ECO:0007669"/>
    <property type="project" value="InterPro"/>
</dbReference>
<evidence type="ECO:0000256" key="4">
    <source>
        <dbReference type="ARBA" id="ARBA00022432"/>
    </source>
</evidence>
<dbReference type="InterPro" id="IPR051610">
    <property type="entry name" value="GPI/OXD"/>
</dbReference>
<dbReference type="Proteomes" id="UP000036410">
    <property type="component" value="Chromosome"/>
</dbReference>
<reference evidence="9 10" key="1">
    <citation type="submission" date="2015-01" db="EMBL/GenBank/DDBJ databases">
        <title>Genome sequence of bacillus megaterium Q3.</title>
        <authorList>
            <person name="Wang Y."/>
            <person name="Luo K."/>
            <person name="Bai L."/>
            <person name="Luo F."/>
        </authorList>
    </citation>
    <scope>NUCLEOTIDE SEQUENCE [LARGE SCALE GENOMIC DNA]</scope>
    <source>
        <strain evidence="9 10">Q3</strain>
    </source>
</reference>
<dbReference type="Pfam" id="PF06560">
    <property type="entry name" value="GPI"/>
    <property type="match status" value="1"/>
</dbReference>
<keyword evidence="4" id="KW-0312">Gluconeogenesis</keyword>
<proteinExistence type="inferred from homology"/>
<dbReference type="EC" id="5.3.1.9" evidence="3"/>
<keyword evidence="9" id="KW-0413">Isomerase</keyword>
<evidence type="ECO:0000256" key="6">
    <source>
        <dbReference type="ARBA" id="ARBA00023152"/>
    </source>
</evidence>
<evidence type="ECO:0000256" key="2">
    <source>
        <dbReference type="ARBA" id="ARBA00006542"/>
    </source>
</evidence>
<comment type="catalytic activity">
    <reaction evidence="7">
        <text>alpha-D-glucose 6-phosphate = beta-D-fructose 6-phosphate</text>
        <dbReference type="Rhea" id="RHEA:11816"/>
        <dbReference type="ChEBI" id="CHEBI:57634"/>
        <dbReference type="ChEBI" id="CHEBI:58225"/>
        <dbReference type="EC" id="5.3.1.9"/>
    </reaction>
</comment>
<dbReference type="GO" id="GO:0046872">
    <property type="term" value="F:metal ion binding"/>
    <property type="evidence" value="ECO:0007669"/>
    <property type="project" value="UniProtKB-KW"/>
</dbReference>
<name>A0A806TG29_PRIMG</name>
<dbReference type="RefSeq" id="WP_033578812.1">
    <property type="nucleotide sequence ID" value="NZ_CP010586.1"/>
</dbReference>
<evidence type="ECO:0000256" key="1">
    <source>
        <dbReference type="ARBA" id="ARBA00004926"/>
    </source>
</evidence>
<accession>A0A806TG29</accession>
<dbReference type="AlphaFoldDB" id="A0A806TG29"/>
<dbReference type="SUPFAM" id="SSF51182">
    <property type="entry name" value="RmlC-like cupins"/>
    <property type="match status" value="1"/>
</dbReference>
<dbReference type="GO" id="GO:0006094">
    <property type="term" value="P:gluconeogenesis"/>
    <property type="evidence" value="ECO:0007669"/>
    <property type="project" value="UniProtKB-KW"/>
</dbReference>
<dbReference type="CDD" id="cd02218">
    <property type="entry name" value="cupin_PGI"/>
    <property type="match status" value="1"/>
</dbReference>
<evidence type="ECO:0000256" key="3">
    <source>
        <dbReference type="ARBA" id="ARBA00011952"/>
    </source>
</evidence>
<dbReference type="EMBL" id="CP010586">
    <property type="protein sequence ID" value="AKP77042.1"/>
    <property type="molecule type" value="Genomic_DNA"/>
</dbReference>
<gene>
    <name evidence="9" type="ORF">AS52_02077</name>
</gene>
<evidence type="ECO:0000256" key="7">
    <source>
        <dbReference type="ARBA" id="ARBA00029321"/>
    </source>
</evidence>
<dbReference type="PANTHER" id="PTHR35848:SF6">
    <property type="entry name" value="CUPIN TYPE-2 DOMAIN-CONTAINING PROTEIN"/>
    <property type="match status" value="1"/>
</dbReference>
<sequence>MSTLFQPFATQLDFETGKLNPEGKVIIRHLSDMEGMYLDEGEFENQLKNNPLIYEVYNVVVPETMPHIQHCVTILHPGKVGKEYFMTKGHYHEVLDRAEIYFCLKGKGELLMQTKDGEFSSLEMVPGTVAYVAPEWAHRTVNTGEEPFVFFAAYPGDAGHDYGGIETEGFVKALVEQNDKPTYIENPRYIQAVK</sequence>
<comment type="pathway">
    <text evidence="1">Carbohydrate degradation; glycolysis; D-glyceraldehyde 3-phosphate and glycerone phosphate from D-glucose: step 2/4.</text>
</comment>
<protein>
    <recommendedName>
        <fullName evidence="3">glucose-6-phosphate isomerase</fullName>
        <ecNumber evidence="3">5.3.1.9</ecNumber>
    </recommendedName>
</protein>
<keyword evidence="6" id="KW-0324">Glycolysis</keyword>
<dbReference type="PANTHER" id="PTHR35848">
    <property type="entry name" value="OXALATE-BINDING PROTEIN"/>
    <property type="match status" value="1"/>
</dbReference>
<dbReference type="UniPathway" id="UPA00109">
    <property type="reaction ID" value="UER00181"/>
</dbReference>
<organism evidence="9 10">
    <name type="scientific">Priestia megaterium Q3</name>
    <dbReference type="NCBI Taxonomy" id="1452722"/>
    <lineage>
        <taxon>Bacteria</taxon>
        <taxon>Bacillati</taxon>
        <taxon>Bacillota</taxon>
        <taxon>Bacilli</taxon>
        <taxon>Bacillales</taxon>
        <taxon>Bacillaceae</taxon>
        <taxon>Priestia</taxon>
    </lineage>
</organism>
<feature type="domain" description="Glucose-6-phosphate isomerase prokaryote" evidence="8">
    <location>
        <begin position="28"/>
        <end position="179"/>
    </location>
</feature>
<evidence type="ECO:0000313" key="10">
    <source>
        <dbReference type="Proteomes" id="UP000036410"/>
    </source>
</evidence>
<dbReference type="Gene3D" id="2.60.120.10">
    <property type="entry name" value="Jelly Rolls"/>
    <property type="match status" value="1"/>
</dbReference>
<keyword evidence="5" id="KW-0479">Metal-binding</keyword>
<evidence type="ECO:0000256" key="5">
    <source>
        <dbReference type="ARBA" id="ARBA00022723"/>
    </source>
</evidence>
<evidence type="ECO:0000259" key="8">
    <source>
        <dbReference type="Pfam" id="PF06560"/>
    </source>
</evidence>
<dbReference type="GO" id="GO:0006096">
    <property type="term" value="P:glycolytic process"/>
    <property type="evidence" value="ECO:0007669"/>
    <property type="project" value="UniProtKB-UniPathway"/>
</dbReference>
<evidence type="ECO:0000313" key="9">
    <source>
        <dbReference type="EMBL" id="AKP77042.1"/>
    </source>
</evidence>
<comment type="similarity">
    <text evidence="2">Belongs to the archaeal-type GPI family.</text>
</comment>
<dbReference type="InterPro" id="IPR014710">
    <property type="entry name" value="RmlC-like_jellyroll"/>
</dbReference>
<dbReference type="InterPro" id="IPR011051">
    <property type="entry name" value="RmlC_Cupin_sf"/>
</dbReference>
<dbReference type="GO" id="GO:0004347">
    <property type="term" value="F:glucose-6-phosphate isomerase activity"/>
    <property type="evidence" value="ECO:0007669"/>
    <property type="project" value="UniProtKB-EC"/>
</dbReference>
<dbReference type="InterPro" id="IPR010551">
    <property type="entry name" value="G6P_isomerase_prok"/>
</dbReference>